<name>A0ABD4XW82_STUST</name>
<dbReference type="RefSeq" id="WP_279648990.1">
    <property type="nucleotide sequence ID" value="NZ_JAOCDG010000003.1"/>
</dbReference>
<gene>
    <name evidence="1" type="ORF">N5D09_02770</name>
</gene>
<sequence>MNISSYTAQLGLNDSQVPVCVMLIIDGIAATAPEKDQAVSARLTGDQLTITYGSETLNFTKLAPELCKELHAGKPLVLKHEASSYEALVPVTL</sequence>
<protein>
    <submittedName>
        <fullName evidence="1">Uncharacterized protein</fullName>
    </submittedName>
</protein>
<reference evidence="1" key="1">
    <citation type="submission" date="2022-09" db="EMBL/GenBank/DDBJ databases">
        <title>Intensive care unit water sources are persistently colonized with multi-drug resistant bacteria and are the site of extensive horizontal gene transfer of antibiotic resistance genes.</title>
        <authorList>
            <person name="Diorio-Toth L."/>
        </authorList>
    </citation>
    <scope>NUCLEOTIDE SEQUENCE</scope>
    <source>
        <strain evidence="1">GD03864</strain>
    </source>
</reference>
<dbReference type="Proteomes" id="UP001161139">
    <property type="component" value="Unassembled WGS sequence"/>
</dbReference>
<dbReference type="AlphaFoldDB" id="A0ABD4XW82"/>
<evidence type="ECO:0000313" key="1">
    <source>
        <dbReference type="EMBL" id="MDH0687009.1"/>
    </source>
</evidence>
<evidence type="ECO:0000313" key="2">
    <source>
        <dbReference type="Proteomes" id="UP001161139"/>
    </source>
</evidence>
<proteinExistence type="predicted"/>
<organism evidence="1 2">
    <name type="scientific">Stutzerimonas stutzeri</name>
    <name type="common">Pseudomonas stutzeri</name>
    <dbReference type="NCBI Taxonomy" id="316"/>
    <lineage>
        <taxon>Bacteria</taxon>
        <taxon>Pseudomonadati</taxon>
        <taxon>Pseudomonadota</taxon>
        <taxon>Gammaproteobacteria</taxon>
        <taxon>Pseudomonadales</taxon>
        <taxon>Pseudomonadaceae</taxon>
        <taxon>Stutzerimonas</taxon>
    </lineage>
</organism>
<accession>A0ABD4XW82</accession>
<comment type="caution">
    <text evidence="1">The sequence shown here is derived from an EMBL/GenBank/DDBJ whole genome shotgun (WGS) entry which is preliminary data.</text>
</comment>
<dbReference type="EMBL" id="JAOCDG010000003">
    <property type="protein sequence ID" value="MDH0687009.1"/>
    <property type="molecule type" value="Genomic_DNA"/>
</dbReference>